<accession>A0AAE0VPJ5</accession>
<reference evidence="1" key="3">
    <citation type="submission" date="2023-05" db="EMBL/GenBank/DDBJ databases">
        <authorList>
            <person name="Smith C.H."/>
        </authorList>
    </citation>
    <scope>NUCLEOTIDE SEQUENCE</scope>
    <source>
        <strain evidence="1">CHS0354</strain>
        <tissue evidence="1">Mantle</tissue>
    </source>
</reference>
<evidence type="ECO:0000313" key="2">
    <source>
        <dbReference type="Proteomes" id="UP001195483"/>
    </source>
</evidence>
<dbReference type="Proteomes" id="UP001195483">
    <property type="component" value="Unassembled WGS sequence"/>
</dbReference>
<dbReference type="EMBL" id="JAEAOA010002240">
    <property type="protein sequence ID" value="KAK3585853.1"/>
    <property type="molecule type" value="Genomic_DNA"/>
</dbReference>
<keyword evidence="2" id="KW-1185">Reference proteome</keyword>
<reference evidence="1" key="2">
    <citation type="journal article" date="2021" name="Genome Biol. Evol.">
        <title>Developing a high-quality reference genome for a parasitic bivalve with doubly uniparental inheritance (Bivalvia: Unionida).</title>
        <authorList>
            <person name="Smith C.H."/>
        </authorList>
    </citation>
    <scope>NUCLEOTIDE SEQUENCE</scope>
    <source>
        <strain evidence="1">CHS0354</strain>
        <tissue evidence="1">Mantle</tissue>
    </source>
</reference>
<proteinExistence type="predicted"/>
<name>A0AAE0VPJ5_9BIVA</name>
<sequence>MVCDPCSPIRGDNDLRIAFTRSRAKRGKPSITNRQTFLSLLDDDGALYTEVECGKEEGGP</sequence>
<protein>
    <submittedName>
        <fullName evidence="1">Uncharacterized protein</fullName>
    </submittedName>
</protein>
<gene>
    <name evidence="1" type="ORF">CHS0354_038382</name>
</gene>
<comment type="caution">
    <text evidence="1">The sequence shown here is derived from an EMBL/GenBank/DDBJ whole genome shotgun (WGS) entry which is preliminary data.</text>
</comment>
<dbReference type="AlphaFoldDB" id="A0AAE0VPJ5"/>
<reference evidence="1" key="1">
    <citation type="journal article" date="2021" name="Genome Biol. Evol.">
        <title>A High-Quality Reference Genome for a Parasitic Bivalve with Doubly Uniparental Inheritance (Bivalvia: Unionida).</title>
        <authorList>
            <person name="Smith C.H."/>
        </authorList>
    </citation>
    <scope>NUCLEOTIDE SEQUENCE</scope>
    <source>
        <strain evidence="1">CHS0354</strain>
    </source>
</reference>
<evidence type="ECO:0000313" key="1">
    <source>
        <dbReference type="EMBL" id="KAK3585853.1"/>
    </source>
</evidence>
<organism evidence="1 2">
    <name type="scientific">Potamilus streckersoni</name>
    <dbReference type="NCBI Taxonomy" id="2493646"/>
    <lineage>
        <taxon>Eukaryota</taxon>
        <taxon>Metazoa</taxon>
        <taxon>Spiralia</taxon>
        <taxon>Lophotrochozoa</taxon>
        <taxon>Mollusca</taxon>
        <taxon>Bivalvia</taxon>
        <taxon>Autobranchia</taxon>
        <taxon>Heteroconchia</taxon>
        <taxon>Palaeoheterodonta</taxon>
        <taxon>Unionida</taxon>
        <taxon>Unionoidea</taxon>
        <taxon>Unionidae</taxon>
        <taxon>Ambleminae</taxon>
        <taxon>Lampsilini</taxon>
        <taxon>Potamilus</taxon>
    </lineage>
</organism>